<evidence type="ECO:0000256" key="1">
    <source>
        <dbReference type="ARBA" id="ARBA00006930"/>
    </source>
</evidence>
<evidence type="ECO:0000256" key="4">
    <source>
        <dbReference type="SAM" id="Coils"/>
    </source>
</evidence>
<dbReference type="InterPro" id="IPR038729">
    <property type="entry name" value="Rad50/SbcC_AAA"/>
</dbReference>
<reference evidence="6 7" key="1">
    <citation type="submission" date="2018-03" db="EMBL/GenBank/DDBJ databases">
        <title>Genome sequence of Moorella stamsii DSM 26217.</title>
        <authorList>
            <person name="Poehlein A."/>
            <person name="Daniel R."/>
        </authorList>
    </citation>
    <scope>NUCLEOTIDE SEQUENCE [LARGE SCALE GENOMIC DNA]</scope>
    <source>
        <strain evidence="7">DSM 26217</strain>
    </source>
</reference>
<dbReference type="SUPFAM" id="SSF75712">
    <property type="entry name" value="Rad50 coiled-coil Zn hook"/>
    <property type="match status" value="1"/>
</dbReference>
<dbReference type="Gene3D" id="1.10.287.510">
    <property type="entry name" value="Helix hairpin bin"/>
    <property type="match status" value="1"/>
</dbReference>
<keyword evidence="4" id="KW-0175">Coiled coil</keyword>
<gene>
    <name evidence="6" type="ORF">MOST_30480</name>
</gene>
<dbReference type="PANTHER" id="PTHR32114">
    <property type="entry name" value="ABC TRANSPORTER ABCH.3"/>
    <property type="match status" value="1"/>
</dbReference>
<evidence type="ECO:0000259" key="5">
    <source>
        <dbReference type="Pfam" id="PF13476"/>
    </source>
</evidence>
<dbReference type="RefSeq" id="WP_054936991.1">
    <property type="nucleotide sequence ID" value="NZ_PVXL01000072.1"/>
</dbReference>
<name>A0A9X7J0F1_9FIRM</name>
<evidence type="ECO:0000256" key="3">
    <source>
        <dbReference type="ARBA" id="ARBA00013368"/>
    </source>
</evidence>
<organism evidence="6 7">
    <name type="scientific">Neomoorella stamsii</name>
    <dbReference type="NCBI Taxonomy" id="1266720"/>
    <lineage>
        <taxon>Bacteria</taxon>
        <taxon>Bacillati</taxon>
        <taxon>Bacillota</taxon>
        <taxon>Clostridia</taxon>
        <taxon>Neomoorellales</taxon>
        <taxon>Neomoorellaceae</taxon>
        <taxon>Neomoorella</taxon>
    </lineage>
</organism>
<protein>
    <recommendedName>
        <fullName evidence="3">Nuclease SbcCD subunit C</fullName>
    </recommendedName>
</protein>
<dbReference type="EMBL" id="PVXL01000072">
    <property type="protein sequence ID" value="PRR69626.1"/>
    <property type="molecule type" value="Genomic_DNA"/>
</dbReference>
<keyword evidence="7" id="KW-1185">Reference proteome</keyword>
<dbReference type="InterPro" id="IPR027417">
    <property type="entry name" value="P-loop_NTPase"/>
</dbReference>
<dbReference type="Proteomes" id="UP000239430">
    <property type="component" value="Unassembled WGS sequence"/>
</dbReference>
<dbReference type="AlphaFoldDB" id="A0A9X7J0F1"/>
<comment type="subunit">
    <text evidence="2">Heterodimer of SbcC and SbcD.</text>
</comment>
<dbReference type="GO" id="GO:0006302">
    <property type="term" value="P:double-strand break repair"/>
    <property type="evidence" value="ECO:0007669"/>
    <property type="project" value="InterPro"/>
</dbReference>
<evidence type="ECO:0000313" key="7">
    <source>
        <dbReference type="Proteomes" id="UP000239430"/>
    </source>
</evidence>
<feature type="domain" description="Rad50/SbcC-type AAA" evidence="5">
    <location>
        <begin position="11"/>
        <end position="78"/>
    </location>
</feature>
<evidence type="ECO:0000256" key="2">
    <source>
        <dbReference type="ARBA" id="ARBA00011322"/>
    </source>
</evidence>
<dbReference type="SUPFAM" id="SSF52540">
    <property type="entry name" value="P-loop containing nucleoside triphosphate hydrolases"/>
    <property type="match status" value="1"/>
</dbReference>
<comment type="similarity">
    <text evidence="1">Belongs to the SMC family. SbcC subfamily.</text>
</comment>
<dbReference type="Gene3D" id="3.40.50.300">
    <property type="entry name" value="P-loop containing nucleotide triphosphate hydrolases"/>
    <property type="match status" value="1"/>
</dbReference>
<feature type="coiled-coil region" evidence="4">
    <location>
        <begin position="423"/>
        <end position="457"/>
    </location>
</feature>
<dbReference type="Pfam" id="PF13476">
    <property type="entry name" value="AAA_23"/>
    <property type="match status" value="1"/>
</dbReference>
<comment type="caution">
    <text evidence="6">The sequence shown here is derived from an EMBL/GenBank/DDBJ whole genome shotgun (WGS) entry which is preliminary data.</text>
</comment>
<dbReference type="PANTHER" id="PTHR32114:SF2">
    <property type="entry name" value="ABC TRANSPORTER ABCH.3"/>
    <property type="match status" value="1"/>
</dbReference>
<proteinExistence type="inferred from homology"/>
<evidence type="ECO:0000313" key="6">
    <source>
        <dbReference type="EMBL" id="PRR69626.1"/>
    </source>
</evidence>
<accession>A0A9X7J0F1</accession>
<dbReference type="GO" id="GO:0016887">
    <property type="term" value="F:ATP hydrolysis activity"/>
    <property type="evidence" value="ECO:0007669"/>
    <property type="project" value="InterPro"/>
</dbReference>
<sequence>MERDYTMEIKSLLIENFQSHKTTKIEPAPAGQLTVITGPSDSGKTAILRALRWLYFNTPQGTDFIRVGAREATVVLTLADGTRVIRNRSRGSKNSYEIVTPNDEKEAFAGFGVNVPLEIQQLTGVMPVQIGDLELNLNLAEQLDGPFLGKSISAGARAKVLGKLAGTEEVDYAAKQLAADLYRRGQDEKRLTSEIAGLEEKIRGFDYLPAMKVRIEAIEALVGQAKAAAERRDKLVVCQERLYQCEDAISQARMIIWRWRGLEEAENILAGAEMTAARTDILRRLASRLAAAENGIASSQGILQKWAGLEKAEAAMTNASEVAARKDVLQRMTSRLAIATAGIIAGQQILQRWCGLDEGAAAALRAAELYERYTQLGSLGQKLITVAKEIARAVLVLDGWKNIDAATSCIEAAETGITCRQQIISLAAKLDRIKKDIETARQQAVLYENRVAELEGAYYDALLAAGRCPTCGQEITNQQIAILKEAV</sequence>